<dbReference type="SUPFAM" id="SSF53850">
    <property type="entry name" value="Periplasmic binding protein-like II"/>
    <property type="match status" value="1"/>
</dbReference>
<dbReference type="AlphaFoldDB" id="A0A8J6J8K9"/>
<keyword evidence="4 6" id="KW-0732">Signal</keyword>
<dbReference type="Proteomes" id="UP000661435">
    <property type="component" value="Unassembled WGS sequence"/>
</dbReference>
<dbReference type="InterPro" id="IPR005950">
    <property type="entry name" value="ModA"/>
</dbReference>
<sequence>MKKLVSLSLALILSLSLAACGGGGTAASPAPETQAPETPDAEAVELIVFAAASMTETLNQIAEQYKDAAPNVTLTFNFDSSGTLKTQIEEGADCDVFISAAQKQMNQIDASRDADGGNTDALDFVLQGTRINLVENKVTLVVPEGNPAGVSSFDDVAADKVSLIALGNSDVPVGQYSEEIFTYLGVWEQLNREQKITFGTNVKEVTSQVAEGAVDCGVVYGTDAYSAGLEVVAEAPADSHKPVVYPAAVLNRTKHEDEARAFLDYLQTDACSSVFESVGFSIPG</sequence>
<dbReference type="Pfam" id="PF13531">
    <property type="entry name" value="SBP_bac_11"/>
    <property type="match status" value="1"/>
</dbReference>
<keyword evidence="2 5" id="KW-0500">Molybdenum</keyword>
<dbReference type="RefSeq" id="WP_186908657.1">
    <property type="nucleotide sequence ID" value="NZ_JACOPP010000026.1"/>
</dbReference>
<evidence type="ECO:0000256" key="2">
    <source>
        <dbReference type="ARBA" id="ARBA00022505"/>
    </source>
</evidence>
<dbReference type="GO" id="GO:1901359">
    <property type="term" value="F:tungstate binding"/>
    <property type="evidence" value="ECO:0007669"/>
    <property type="project" value="UniProtKB-ARBA"/>
</dbReference>
<evidence type="ECO:0000256" key="1">
    <source>
        <dbReference type="ARBA" id="ARBA00009175"/>
    </source>
</evidence>
<feature type="binding site" evidence="5">
    <location>
        <position position="81"/>
    </location>
    <ligand>
        <name>molybdate</name>
        <dbReference type="ChEBI" id="CHEBI:36264"/>
    </ligand>
</feature>
<protein>
    <submittedName>
        <fullName evidence="7">Molybdate ABC transporter substrate-binding protein</fullName>
    </submittedName>
</protein>
<dbReference type="PROSITE" id="PS51257">
    <property type="entry name" value="PROKAR_LIPOPROTEIN"/>
    <property type="match status" value="1"/>
</dbReference>
<feature type="signal peptide" evidence="6">
    <location>
        <begin position="1"/>
        <end position="18"/>
    </location>
</feature>
<comment type="similarity">
    <text evidence="1">Belongs to the bacterial solute-binding protein ModA family.</text>
</comment>
<dbReference type="InterPro" id="IPR050682">
    <property type="entry name" value="ModA/WtpA"/>
</dbReference>
<name>A0A8J6J8K9_9FIRM</name>
<dbReference type="FunFam" id="3.40.190.10:FF:000035">
    <property type="entry name" value="Molybdate ABC transporter substrate-binding protein"/>
    <property type="match status" value="1"/>
</dbReference>
<keyword evidence="8" id="KW-1185">Reference proteome</keyword>
<organism evidence="7 8">
    <name type="scientific">Lawsonibacter hominis</name>
    <dbReference type="NCBI Taxonomy" id="2763053"/>
    <lineage>
        <taxon>Bacteria</taxon>
        <taxon>Bacillati</taxon>
        <taxon>Bacillota</taxon>
        <taxon>Clostridia</taxon>
        <taxon>Eubacteriales</taxon>
        <taxon>Oscillospiraceae</taxon>
        <taxon>Lawsonibacter</taxon>
    </lineage>
</organism>
<feature type="binding site" evidence="5">
    <location>
        <position position="202"/>
    </location>
    <ligand>
        <name>molybdate</name>
        <dbReference type="ChEBI" id="CHEBI:36264"/>
    </ligand>
</feature>
<evidence type="ECO:0000256" key="4">
    <source>
        <dbReference type="ARBA" id="ARBA00022729"/>
    </source>
</evidence>
<dbReference type="Gene3D" id="3.40.190.10">
    <property type="entry name" value="Periplasmic binding protein-like II"/>
    <property type="match status" value="2"/>
</dbReference>
<proteinExistence type="inferred from homology"/>
<dbReference type="NCBIfam" id="TIGR01256">
    <property type="entry name" value="modA"/>
    <property type="match status" value="1"/>
</dbReference>
<dbReference type="GO" id="GO:0015689">
    <property type="term" value="P:molybdate ion transport"/>
    <property type="evidence" value="ECO:0007669"/>
    <property type="project" value="InterPro"/>
</dbReference>
<evidence type="ECO:0000313" key="8">
    <source>
        <dbReference type="Proteomes" id="UP000661435"/>
    </source>
</evidence>
<keyword evidence="3 5" id="KW-0479">Metal-binding</keyword>
<evidence type="ECO:0000256" key="6">
    <source>
        <dbReference type="SAM" id="SignalP"/>
    </source>
</evidence>
<dbReference type="PANTHER" id="PTHR30632:SF0">
    <property type="entry name" value="SULFATE-BINDING PROTEIN"/>
    <property type="match status" value="1"/>
</dbReference>
<gene>
    <name evidence="7" type="primary">modA</name>
    <name evidence="7" type="ORF">H8S57_14020</name>
</gene>
<accession>A0A8J6J8K9</accession>
<feature type="chain" id="PRO_5038341184" evidence="6">
    <location>
        <begin position="19"/>
        <end position="284"/>
    </location>
</feature>
<dbReference type="GO" id="GO:0030973">
    <property type="term" value="F:molybdate ion binding"/>
    <property type="evidence" value="ECO:0007669"/>
    <property type="project" value="UniProtKB-ARBA"/>
</dbReference>
<feature type="binding site" evidence="5">
    <location>
        <position position="53"/>
    </location>
    <ligand>
        <name>molybdate</name>
        <dbReference type="ChEBI" id="CHEBI:36264"/>
    </ligand>
</feature>
<evidence type="ECO:0000313" key="7">
    <source>
        <dbReference type="EMBL" id="MBC5734831.1"/>
    </source>
</evidence>
<comment type="caution">
    <text evidence="7">The sequence shown here is derived from an EMBL/GenBank/DDBJ whole genome shotgun (WGS) entry which is preliminary data.</text>
</comment>
<evidence type="ECO:0000256" key="3">
    <source>
        <dbReference type="ARBA" id="ARBA00022723"/>
    </source>
</evidence>
<dbReference type="GO" id="GO:0046872">
    <property type="term" value="F:metal ion binding"/>
    <property type="evidence" value="ECO:0007669"/>
    <property type="project" value="UniProtKB-KW"/>
</dbReference>
<reference evidence="7" key="1">
    <citation type="submission" date="2020-08" db="EMBL/GenBank/DDBJ databases">
        <title>Genome public.</title>
        <authorList>
            <person name="Liu C."/>
            <person name="Sun Q."/>
        </authorList>
    </citation>
    <scope>NUCLEOTIDE SEQUENCE</scope>
    <source>
        <strain evidence="7">NSJ-51</strain>
    </source>
</reference>
<evidence type="ECO:0000256" key="5">
    <source>
        <dbReference type="PIRSR" id="PIRSR004846-1"/>
    </source>
</evidence>
<dbReference type="EMBL" id="JACOPP010000026">
    <property type="protein sequence ID" value="MBC5734831.1"/>
    <property type="molecule type" value="Genomic_DNA"/>
</dbReference>
<dbReference type="PANTHER" id="PTHR30632">
    <property type="entry name" value="MOLYBDATE-BINDING PERIPLASMIC PROTEIN"/>
    <property type="match status" value="1"/>
</dbReference>
<dbReference type="PIRSF" id="PIRSF004846">
    <property type="entry name" value="ModA"/>
    <property type="match status" value="1"/>
</dbReference>
<feature type="binding site" evidence="5">
    <location>
        <position position="220"/>
    </location>
    <ligand>
        <name>molybdate</name>
        <dbReference type="ChEBI" id="CHEBI:36264"/>
    </ligand>
</feature>